<evidence type="ECO:0000256" key="4">
    <source>
        <dbReference type="ARBA" id="ARBA00023242"/>
    </source>
</evidence>
<evidence type="ECO:0000256" key="2">
    <source>
        <dbReference type="ARBA" id="ARBA00022478"/>
    </source>
</evidence>
<reference evidence="7 8" key="1">
    <citation type="journal article" date="2011" name="Proc. Natl. Acad. Sci. U.S.A.">
        <title>Evolutionary erosion of yeast sex chromosomes by mating-type switching accidents.</title>
        <authorList>
            <person name="Gordon J.L."/>
            <person name="Armisen D."/>
            <person name="Proux-Wera E."/>
            <person name="Oheigeartaigh S.S."/>
            <person name="Byrne K.P."/>
            <person name="Wolfe K.H."/>
        </authorList>
    </citation>
    <scope>NUCLEOTIDE SEQUENCE [LARGE SCALE GENOMIC DNA]</scope>
    <source>
        <strain evidence="8">ATCC 24235 / CBS 4417 / NBRC 1672 / NRRL Y-8282 / UCD 70-5</strain>
    </source>
</reference>
<organism evidence="7 8">
    <name type="scientific">Tetrapisispora phaffii (strain ATCC 24235 / CBS 4417 / NBRC 1672 / NRRL Y-8282 / UCD 70-5)</name>
    <name type="common">Yeast</name>
    <name type="synonym">Fabospora phaffii</name>
    <dbReference type="NCBI Taxonomy" id="1071381"/>
    <lineage>
        <taxon>Eukaryota</taxon>
        <taxon>Fungi</taxon>
        <taxon>Dikarya</taxon>
        <taxon>Ascomycota</taxon>
        <taxon>Saccharomycotina</taxon>
        <taxon>Saccharomycetes</taxon>
        <taxon>Saccharomycetales</taxon>
        <taxon>Saccharomycetaceae</taxon>
        <taxon>Tetrapisispora</taxon>
    </lineage>
</organism>
<dbReference type="KEGG" id="tpf:TPHA_0J01700"/>
<dbReference type="PANTHER" id="PTHR13408">
    <property type="entry name" value="DNA-DIRECTED RNA POLYMERASE III"/>
    <property type="match status" value="1"/>
</dbReference>
<name>G8BYP9_TETPH</name>
<evidence type="ECO:0000313" key="8">
    <source>
        <dbReference type="Proteomes" id="UP000005666"/>
    </source>
</evidence>
<feature type="region of interest" description="Disordered" evidence="6">
    <location>
        <begin position="119"/>
        <end position="140"/>
    </location>
</feature>
<dbReference type="GO" id="GO:0005666">
    <property type="term" value="C:RNA polymerase III complex"/>
    <property type="evidence" value="ECO:0007669"/>
    <property type="project" value="InterPro"/>
</dbReference>
<evidence type="ECO:0000256" key="6">
    <source>
        <dbReference type="SAM" id="MobiDB-lite"/>
    </source>
</evidence>
<dbReference type="STRING" id="1071381.G8BYP9"/>
<dbReference type="OMA" id="NNYAGTH"/>
<dbReference type="PANTHER" id="PTHR13408:SF0">
    <property type="entry name" value="DNA-DIRECTED RNA POLYMERASE III SUBUNIT RPC4"/>
    <property type="match status" value="1"/>
</dbReference>
<dbReference type="GO" id="GO:0042797">
    <property type="term" value="P:tRNA transcription by RNA polymerase III"/>
    <property type="evidence" value="ECO:0007669"/>
    <property type="project" value="TreeGrafter"/>
</dbReference>
<dbReference type="GO" id="GO:0003677">
    <property type="term" value="F:DNA binding"/>
    <property type="evidence" value="ECO:0007669"/>
    <property type="project" value="InterPro"/>
</dbReference>
<evidence type="ECO:0000256" key="3">
    <source>
        <dbReference type="ARBA" id="ARBA00023163"/>
    </source>
</evidence>
<comment type="subcellular location">
    <subcellularLocation>
        <location evidence="1">Nucleus</location>
    </subcellularLocation>
</comment>
<dbReference type="InterPro" id="IPR007811">
    <property type="entry name" value="RPC4"/>
</dbReference>
<dbReference type="HOGENOM" id="CLU_056234_0_0_1"/>
<keyword evidence="5" id="KW-0175">Coiled coil</keyword>
<evidence type="ECO:0000313" key="7">
    <source>
        <dbReference type="EMBL" id="CCE64991.1"/>
    </source>
</evidence>
<dbReference type="GeneID" id="11532952"/>
<keyword evidence="8" id="KW-1185">Reference proteome</keyword>
<proteinExistence type="predicted"/>
<evidence type="ECO:0008006" key="9">
    <source>
        <dbReference type="Google" id="ProtNLM"/>
    </source>
</evidence>
<feature type="coiled-coil region" evidence="5">
    <location>
        <begin position="156"/>
        <end position="183"/>
    </location>
</feature>
<dbReference type="RefSeq" id="XP_003687425.1">
    <property type="nucleotide sequence ID" value="XM_003687377.1"/>
</dbReference>
<evidence type="ECO:0000256" key="1">
    <source>
        <dbReference type="ARBA" id="ARBA00004123"/>
    </source>
</evidence>
<keyword evidence="3" id="KW-0804">Transcription</keyword>
<sequence>MSSGGRLPSLNDGTLSKSSGAPKPALKFKPKAVARKSKEERDASVAKIADVSKSKENKKKQFQNKKIDPKAKGKVPRYLENTHVISSGPLAAGNFADMKEEARGFTKVTPSGLSHSICSLSRSVKQDPNSSDESDVDMDNGEAVSNTKILKINLGKEFDLEDMNNMHDEADEVEEENDQEVKSDSNEHDKEITKKIQRLFPVRPVRIAHEDIDNVQREIQNYASAPVSHNEITSSYETKIKLENEDSKPIVNENPTDLKKYIMKRQELLDKKIEQLEINEVQSSDLVESSKETLLLEDDYRYLAKKLGTLDNHPSKYMLFQLPSKLPKFKDLLEKRVINENKPDKFDNKNANGKKPLVPVPVTPKATEDKLPTGNIGSLRIHKSGKISMKIGNVVMNVHRGAESTFLQDLIMVNKDDEEPNVNVIGSIDTRIVVTPKL</sequence>
<keyword evidence="4" id="KW-0539">Nucleus</keyword>
<dbReference type="Proteomes" id="UP000005666">
    <property type="component" value="Chromosome 10"/>
</dbReference>
<dbReference type="AlphaFoldDB" id="G8BYP9"/>
<feature type="region of interest" description="Disordered" evidence="6">
    <location>
        <begin position="343"/>
        <end position="374"/>
    </location>
</feature>
<evidence type="ECO:0000256" key="5">
    <source>
        <dbReference type="SAM" id="Coils"/>
    </source>
</evidence>
<feature type="region of interest" description="Disordered" evidence="6">
    <location>
        <begin position="1"/>
        <end position="77"/>
    </location>
</feature>
<feature type="compositionally biased region" description="Basic residues" evidence="6">
    <location>
        <begin position="26"/>
        <end position="35"/>
    </location>
</feature>
<dbReference type="Pfam" id="PF05132">
    <property type="entry name" value="RNA_pol_Rpc4"/>
    <property type="match status" value="1"/>
</dbReference>
<feature type="compositionally biased region" description="Basic and acidic residues" evidence="6">
    <location>
        <begin position="36"/>
        <end position="55"/>
    </location>
</feature>
<feature type="compositionally biased region" description="Polar residues" evidence="6">
    <location>
        <begin position="119"/>
        <end position="129"/>
    </location>
</feature>
<dbReference type="eggNOG" id="KOG3122">
    <property type="taxonomic scope" value="Eukaryota"/>
</dbReference>
<gene>
    <name evidence="7" type="primary">TPHA0J01700</name>
    <name evidence="7" type="ordered locus">TPHA_0J01700</name>
</gene>
<keyword evidence="2" id="KW-0240">DNA-directed RNA polymerase</keyword>
<dbReference type="OrthoDB" id="5836119at2759"/>
<feature type="compositionally biased region" description="Acidic residues" evidence="6">
    <location>
        <begin position="130"/>
        <end position="140"/>
    </location>
</feature>
<protein>
    <recommendedName>
        <fullName evidence="9">DNA-directed RNA polymerase III subunit RPC4</fullName>
    </recommendedName>
</protein>
<accession>G8BYP9</accession>
<dbReference type="EMBL" id="HE612865">
    <property type="protein sequence ID" value="CCE64991.1"/>
    <property type="molecule type" value="Genomic_DNA"/>
</dbReference>